<feature type="compositionally biased region" description="Basic and acidic residues" evidence="1">
    <location>
        <begin position="108"/>
        <end position="126"/>
    </location>
</feature>
<evidence type="ECO:0000313" key="4">
    <source>
        <dbReference type="Proteomes" id="UP000078595"/>
    </source>
</evidence>
<feature type="compositionally biased region" description="Basic and acidic residues" evidence="1">
    <location>
        <begin position="329"/>
        <end position="339"/>
    </location>
</feature>
<dbReference type="Proteomes" id="UP000078595">
    <property type="component" value="Chromosome 3"/>
</dbReference>
<name>A0AAJ8KL89_9TREE</name>
<feature type="region of interest" description="Disordered" evidence="1">
    <location>
        <begin position="108"/>
        <end position="127"/>
    </location>
</feature>
<feature type="compositionally biased region" description="Low complexity" evidence="1">
    <location>
        <begin position="827"/>
        <end position="857"/>
    </location>
</feature>
<feature type="compositionally biased region" description="Basic and acidic residues" evidence="1">
    <location>
        <begin position="281"/>
        <end position="292"/>
    </location>
</feature>
<feature type="transmembrane region" description="Helical" evidence="2">
    <location>
        <begin position="219"/>
        <end position="239"/>
    </location>
</feature>
<dbReference type="RefSeq" id="XP_018264874.2">
    <property type="nucleotide sequence ID" value="XM_018406380.2"/>
</dbReference>
<keyword evidence="2" id="KW-0812">Transmembrane</keyword>
<keyword evidence="2" id="KW-1133">Transmembrane helix</keyword>
<feature type="compositionally biased region" description="Acidic residues" evidence="1">
    <location>
        <begin position="877"/>
        <end position="889"/>
    </location>
</feature>
<evidence type="ECO:0000313" key="3">
    <source>
        <dbReference type="EMBL" id="WWC60462.1"/>
    </source>
</evidence>
<accession>A0AAJ8KL89</accession>
<feature type="compositionally biased region" description="Polar residues" evidence="1">
    <location>
        <begin position="722"/>
        <end position="736"/>
    </location>
</feature>
<feature type="transmembrane region" description="Helical" evidence="2">
    <location>
        <begin position="149"/>
        <end position="172"/>
    </location>
</feature>
<feature type="transmembrane region" description="Helical" evidence="2">
    <location>
        <begin position="15"/>
        <end position="35"/>
    </location>
</feature>
<evidence type="ECO:0000256" key="1">
    <source>
        <dbReference type="SAM" id="MobiDB-lite"/>
    </source>
</evidence>
<feature type="compositionally biased region" description="Low complexity" evidence="1">
    <location>
        <begin position="798"/>
        <end position="811"/>
    </location>
</feature>
<reference evidence="3" key="1">
    <citation type="submission" date="2013-07" db="EMBL/GenBank/DDBJ databases">
        <authorList>
            <consortium name="The Broad Institute Genome Sequencing Platform"/>
            <person name="Cuomo C."/>
            <person name="Litvintseva A."/>
            <person name="Chen Y."/>
            <person name="Heitman J."/>
            <person name="Sun S."/>
            <person name="Springer D."/>
            <person name="Dromer F."/>
            <person name="Young S.K."/>
            <person name="Zeng Q."/>
            <person name="Gargeya S."/>
            <person name="Fitzgerald M."/>
            <person name="Abouelleil A."/>
            <person name="Alvarado L."/>
            <person name="Berlin A.M."/>
            <person name="Chapman S.B."/>
            <person name="Dewar J."/>
            <person name="Goldberg J."/>
            <person name="Griggs A."/>
            <person name="Gujja S."/>
            <person name="Hansen M."/>
            <person name="Howarth C."/>
            <person name="Imamovic A."/>
            <person name="Larimer J."/>
            <person name="McCowan C."/>
            <person name="Murphy C."/>
            <person name="Pearson M."/>
            <person name="Priest M."/>
            <person name="Roberts A."/>
            <person name="Saif S."/>
            <person name="Shea T."/>
            <person name="Sykes S."/>
            <person name="Wortman J."/>
            <person name="Nusbaum C."/>
            <person name="Birren B."/>
        </authorList>
    </citation>
    <scope>NUCLEOTIDE SEQUENCE</scope>
    <source>
        <strain evidence="3">CBS 10117</strain>
    </source>
</reference>
<gene>
    <name evidence="3" type="ORF">I303_103034</name>
</gene>
<protein>
    <submittedName>
        <fullName evidence="3">Uncharacterized protein</fullName>
    </submittedName>
</protein>
<feature type="region of interest" description="Disordered" evidence="1">
    <location>
        <begin position="411"/>
        <end position="947"/>
    </location>
</feature>
<keyword evidence="4" id="KW-1185">Reference proteome</keyword>
<feature type="compositionally biased region" description="Basic and acidic residues" evidence="1">
    <location>
        <begin position="513"/>
        <end position="524"/>
    </location>
</feature>
<dbReference type="GeneID" id="28966753"/>
<keyword evidence="2" id="KW-0472">Membrane</keyword>
<feature type="region of interest" description="Disordered" evidence="1">
    <location>
        <begin position="281"/>
        <end position="308"/>
    </location>
</feature>
<feature type="compositionally biased region" description="Basic and acidic residues" evidence="1">
    <location>
        <begin position="565"/>
        <end position="586"/>
    </location>
</feature>
<dbReference type="AlphaFoldDB" id="A0AAJ8KL89"/>
<feature type="compositionally biased region" description="Polar residues" evidence="1">
    <location>
        <begin position="411"/>
        <end position="432"/>
    </location>
</feature>
<evidence type="ECO:0000256" key="2">
    <source>
        <dbReference type="SAM" id="Phobius"/>
    </source>
</evidence>
<sequence length="947" mass="103336">MNIKAPTLVCVVFNLFRLTALVILCWALAAQFIAIGDDMSEYSKASSSSSNNIINSNSSVLAVTTNPVISLATSSTSRNPYAAPTARSASTTTVEPIVERSVITVPTRRDTHSPLEKGTHLSKRAEEDTEEIGEANFGLSSVPRHGGGVVFTVLSRLIMVATLSVLLIGQLGWPEMFLHDHIPWLGPQRTPIWLGLVQSIVAVESLRVYAKITVLVPSYALLVIGLLNLSISTVLIYLGRKLPKQPPAPLYFNHAVRVLYFLPPPKCYNPILKRDVLPEATHGDEPEAHPHGDLPPSNSKSIGLDSDDDDDLSIRSEVLLPIHSRHSKKTLDNPVDRNVDGNPKSGSELNPKAKPKLDLNPFASKEDYKDVSKGGYPTFTGTPAGLVDPSRQVPTGFIERTRDGRKIEFINSNPNEPDSMTGQGQSVSTDQGGKTRGIPANTQTRDELPPRGQSKSKKRAMTAEVPKHLFQTDNSSNRPGGNMGRERADSVDTITPIRGKTINGPVTPGTMGKVDKDRHGDRDGSGLSRKPTFSTMTFGPTVRSPVSAPESEAKRDSVGIALKDILLESESKRKSGIDARLHEGRQRQRHGQRQSTSSFASATREMGPRFPFPPSRQTSLRRSTKAPLSTKEERDEMTEEDNGVEVRTEKTFEKDVFVEMDSSDTKARMKAPDAAEHEAQISETRESKGPRPPFRAGSKRSQNPRSTEEQQHSHRRSKRDSTYIQPESLSLDTNACDSKAHSLDSDDDPYESHIGLRINAKSPRTPKVITLLRGPKSPKSPKSPKVPLPRPQPRRRSSSSSSSASPKYRSSIASKIVSPKQTRKRAATLSSPSSLTSASLPSAPSSSLSRSISAKSARGARTARGVRFNLSPTRENDVEDEQEDEDGGNDDSTHKKSETPDSGEEGRLFRDSQASVSRRRARSKTLSMGDERDKKGGSMVLGGTVIT</sequence>
<dbReference type="KEGG" id="kdj:28966753"/>
<organism evidence="3 4">
    <name type="scientific">Kwoniella dejecticola CBS 10117</name>
    <dbReference type="NCBI Taxonomy" id="1296121"/>
    <lineage>
        <taxon>Eukaryota</taxon>
        <taxon>Fungi</taxon>
        <taxon>Dikarya</taxon>
        <taxon>Basidiomycota</taxon>
        <taxon>Agaricomycotina</taxon>
        <taxon>Tremellomycetes</taxon>
        <taxon>Tremellales</taxon>
        <taxon>Cryptococcaceae</taxon>
        <taxon>Kwoniella</taxon>
    </lineage>
</organism>
<proteinExistence type="predicted"/>
<reference evidence="3" key="2">
    <citation type="submission" date="2024-02" db="EMBL/GenBank/DDBJ databases">
        <title>Comparative genomics of Cryptococcus and Kwoniella reveals pathogenesis evolution and contrasting modes of karyotype evolution via chromosome fusion or intercentromeric recombination.</title>
        <authorList>
            <person name="Coelho M.A."/>
            <person name="David-Palma M."/>
            <person name="Shea T."/>
            <person name="Bowers K."/>
            <person name="McGinley-Smith S."/>
            <person name="Mohammad A.W."/>
            <person name="Gnirke A."/>
            <person name="Yurkov A.M."/>
            <person name="Nowrousian M."/>
            <person name="Sun S."/>
            <person name="Cuomo C.A."/>
            <person name="Heitman J."/>
        </authorList>
    </citation>
    <scope>NUCLEOTIDE SEQUENCE</scope>
    <source>
        <strain evidence="3">CBS 10117</strain>
    </source>
</reference>
<feature type="region of interest" description="Disordered" evidence="1">
    <location>
        <begin position="325"/>
        <end position="363"/>
    </location>
</feature>
<feature type="compositionally biased region" description="Basic and acidic residues" evidence="1">
    <location>
        <begin position="644"/>
        <end position="689"/>
    </location>
</feature>
<feature type="compositionally biased region" description="Basic and acidic residues" evidence="1">
    <location>
        <begin position="891"/>
        <end position="910"/>
    </location>
</feature>
<dbReference type="EMBL" id="CP144532">
    <property type="protein sequence ID" value="WWC60462.1"/>
    <property type="molecule type" value="Genomic_DNA"/>
</dbReference>